<dbReference type="RefSeq" id="WP_099049941.1">
    <property type="nucleotide sequence ID" value="NZ_CAMKUH010000005.1"/>
</dbReference>
<dbReference type="GeneID" id="43521319"/>
<protein>
    <submittedName>
        <fullName evidence="1">Uncharacterized protein</fullName>
    </submittedName>
</protein>
<evidence type="ECO:0000313" key="1">
    <source>
        <dbReference type="EMBL" id="VTR21995.1"/>
    </source>
</evidence>
<dbReference type="EMBL" id="CABEEZ010000027">
    <property type="protein sequence ID" value="VTR21995.1"/>
    <property type="molecule type" value="Genomic_DNA"/>
</dbReference>
<sequence>MDFKLQLGDKLAHPQELTFVSDWGEQAQVTTLQLERRRVNDVEQSLYV</sequence>
<reference evidence="1" key="1">
    <citation type="submission" date="2019-05" db="EMBL/GenBank/DDBJ databases">
        <authorList>
            <consortium name="Pathogen Informatics"/>
        </authorList>
    </citation>
    <scope>NUCLEOTIDE SEQUENCE [LARGE SCALE GENOMIC DNA]</scope>
    <source>
        <strain evidence="1">NCTC12965</strain>
    </source>
</reference>
<gene>
    <name evidence="1" type="ORF">NCTC12965_01402</name>
</gene>
<accession>A0A4U9TPR6</accession>
<organism evidence="1">
    <name type="scientific">Serratia fonticola</name>
    <dbReference type="NCBI Taxonomy" id="47917"/>
    <lineage>
        <taxon>Bacteria</taxon>
        <taxon>Pseudomonadati</taxon>
        <taxon>Pseudomonadota</taxon>
        <taxon>Gammaproteobacteria</taxon>
        <taxon>Enterobacterales</taxon>
        <taxon>Yersiniaceae</taxon>
        <taxon>Serratia</taxon>
    </lineage>
</organism>
<proteinExistence type="predicted"/>
<name>A0A4U9TPR6_SERFO</name>
<dbReference type="AlphaFoldDB" id="A0A4U9TPR6"/>